<dbReference type="PANTHER" id="PTHR40788">
    <property type="entry name" value="CLR5 DOMAIN-CONTAINING PROTEIN-RELATED"/>
    <property type="match status" value="1"/>
</dbReference>
<dbReference type="GeneID" id="91095969"/>
<organism evidence="1 2">
    <name type="scientific">Kwoniella dendrophila CBS 6074</name>
    <dbReference type="NCBI Taxonomy" id="1295534"/>
    <lineage>
        <taxon>Eukaryota</taxon>
        <taxon>Fungi</taxon>
        <taxon>Dikarya</taxon>
        <taxon>Basidiomycota</taxon>
        <taxon>Agaricomycotina</taxon>
        <taxon>Tremellomycetes</taxon>
        <taxon>Tremellales</taxon>
        <taxon>Cryptococcaceae</taxon>
        <taxon>Kwoniella</taxon>
    </lineage>
</organism>
<dbReference type="AlphaFoldDB" id="A0AAX4JYR7"/>
<sequence>MGKKNEAPPINYTKLFPPIKDWYEKEEELVKRVDGGDKHENDRRSQSYWETKKSLSLMPNKISEEEQQNISAICAGAPRPEVTFGQILKMVKTNVDYASNKLRKWREDSEYFADYCNHPDKTELQDMKQLGLSNHWETAIKQVSSEGTLKQYYRAAKINLRVMAYTQQVELQQWYARGRGKQSYIDFVLAGLCRIRDSNNNPAPGDFAHYLLEFEQAVIADPTLSNILSDYVQMLIGERAMSHDMEANLTLFFSFDAAVTPNGDEERMTPAIAKAMWMEYQVATLRRFGKTIDELLGLTEFLKKPKPNWNLKLHDTSFPVTDTPIGTSGHNYIRQRSPLVDVKRKTRGFADPDQVHLDTSRTDSVGSHSSFSDKAGTSIFKVTNKQMKLAKKLFSKADEQPGQSQVRWDAIVNLMKRIGFQVDGVGGSIVKFVPPNEAGIPFIEHRPHPENRIAGIRYRAFGQGLTERYGWTLDWFERVTTEEE</sequence>
<reference evidence="1 2" key="1">
    <citation type="submission" date="2024-01" db="EMBL/GenBank/DDBJ databases">
        <title>Comparative genomics of Cryptococcus and Kwoniella reveals pathogenesis evolution and contrasting modes of karyotype evolution via chromosome fusion or intercentromeric recombination.</title>
        <authorList>
            <person name="Coelho M.A."/>
            <person name="David-Palma M."/>
            <person name="Shea T."/>
            <person name="Bowers K."/>
            <person name="McGinley-Smith S."/>
            <person name="Mohammad A.W."/>
            <person name="Gnirke A."/>
            <person name="Yurkov A.M."/>
            <person name="Nowrousian M."/>
            <person name="Sun S."/>
            <person name="Cuomo C.A."/>
            <person name="Heitman J."/>
        </authorList>
    </citation>
    <scope>NUCLEOTIDE SEQUENCE [LARGE SCALE GENOMIC DNA]</scope>
    <source>
        <strain evidence="1 2">CBS 6074</strain>
    </source>
</reference>
<gene>
    <name evidence="1" type="ORF">L201_005299</name>
</gene>
<dbReference type="PANTHER" id="PTHR40788:SF1">
    <property type="entry name" value="IPA PROTEIN"/>
    <property type="match status" value="1"/>
</dbReference>
<evidence type="ECO:0000313" key="1">
    <source>
        <dbReference type="EMBL" id="WWC90366.1"/>
    </source>
</evidence>
<accession>A0AAX4JYR7</accession>
<name>A0AAX4JYR7_9TREE</name>
<dbReference type="Proteomes" id="UP001355207">
    <property type="component" value="Chromosome 7"/>
</dbReference>
<keyword evidence="2" id="KW-1185">Reference proteome</keyword>
<dbReference type="RefSeq" id="XP_066077129.1">
    <property type="nucleotide sequence ID" value="XM_066221032.1"/>
</dbReference>
<proteinExistence type="predicted"/>
<dbReference type="EMBL" id="CP144104">
    <property type="protein sequence ID" value="WWC90366.1"/>
    <property type="molecule type" value="Genomic_DNA"/>
</dbReference>
<evidence type="ECO:0000313" key="2">
    <source>
        <dbReference type="Proteomes" id="UP001355207"/>
    </source>
</evidence>
<protein>
    <submittedName>
        <fullName evidence="1">Uncharacterized protein</fullName>
    </submittedName>
</protein>